<evidence type="ECO:0000313" key="2">
    <source>
        <dbReference type="EMBL" id="CAJ1081675.1"/>
    </source>
</evidence>
<sequence>FKSSIAQEMTLQELLKNDEDKRSDQGGKSGERLAGWRQHEVAAVAVSRRGDMFIKARVTSLNQCIRQQEDWSAASNTDLIIGVSPAKIHH</sequence>
<proteinExistence type="predicted"/>
<reference evidence="2" key="1">
    <citation type="submission" date="2023-08" db="EMBL/GenBank/DDBJ databases">
        <authorList>
            <person name="Alioto T."/>
            <person name="Alioto T."/>
            <person name="Gomez Garrido J."/>
        </authorList>
    </citation>
    <scope>NUCLEOTIDE SEQUENCE</scope>
</reference>
<keyword evidence="3" id="KW-1185">Reference proteome</keyword>
<dbReference type="Proteomes" id="UP001178508">
    <property type="component" value="Chromosome 20"/>
</dbReference>
<protein>
    <submittedName>
        <fullName evidence="2">Uncharacterized protein</fullName>
    </submittedName>
</protein>
<dbReference type="AlphaFoldDB" id="A0AAV1H7K5"/>
<organism evidence="2 3">
    <name type="scientific">Xyrichtys novacula</name>
    <name type="common">Pearly razorfish</name>
    <name type="synonym">Hemipteronotus novacula</name>
    <dbReference type="NCBI Taxonomy" id="13765"/>
    <lineage>
        <taxon>Eukaryota</taxon>
        <taxon>Metazoa</taxon>
        <taxon>Chordata</taxon>
        <taxon>Craniata</taxon>
        <taxon>Vertebrata</taxon>
        <taxon>Euteleostomi</taxon>
        <taxon>Actinopterygii</taxon>
        <taxon>Neopterygii</taxon>
        <taxon>Teleostei</taxon>
        <taxon>Neoteleostei</taxon>
        <taxon>Acanthomorphata</taxon>
        <taxon>Eupercaria</taxon>
        <taxon>Labriformes</taxon>
        <taxon>Labridae</taxon>
        <taxon>Xyrichtys</taxon>
    </lineage>
</organism>
<feature type="region of interest" description="Disordered" evidence="1">
    <location>
        <begin position="13"/>
        <end position="34"/>
    </location>
</feature>
<gene>
    <name evidence="2" type="ORF">XNOV1_A022911</name>
</gene>
<feature type="compositionally biased region" description="Basic and acidic residues" evidence="1">
    <location>
        <begin position="15"/>
        <end position="31"/>
    </location>
</feature>
<evidence type="ECO:0000256" key="1">
    <source>
        <dbReference type="SAM" id="MobiDB-lite"/>
    </source>
</evidence>
<evidence type="ECO:0000313" key="3">
    <source>
        <dbReference type="Proteomes" id="UP001178508"/>
    </source>
</evidence>
<feature type="non-terminal residue" evidence="2">
    <location>
        <position position="1"/>
    </location>
</feature>
<accession>A0AAV1H7K5</accession>
<name>A0AAV1H7K5_XYRNO</name>
<dbReference type="EMBL" id="OY660883">
    <property type="protein sequence ID" value="CAJ1081675.1"/>
    <property type="molecule type" value="Genomic_DNA"/>
</dbReference>